<proteinExistence type="predicted"/>
<evidence type="ECO:0000313" key="2">
    <source>
        <dbReference type="EMBL" id="WKW15471.1"/>
    </source>
</evidence>
<organism evidence="2 3">
    <name type="scientific">Pseudogemmatithrix spongiicola</name>
    <dbReference type="NCBI Taxonomy" id="3062599"/>
    <lineage>
        <taxon>Bacteria</taxon>
        <taxon>Pseudomonadati</taxon>
        <taxon>Gemmatimonadota</taxon>
        <taxon>Gemmatimonadia</taxon>
        <taxon>Gemmatimonadales</taxon>
        <taxon>Gemmatimonadaceae</taxon>
        <taxon>Pseudogemmatithrix</taxon>
    </lineage>
</organism>
<name>A0AA49K0R1_9BACT</name>
<dbReference type="EMBL" id="CP130612">
    <property type="protein sequence ID" value="WKW12564.1"/>
    <property type="molecule type" value="Genomic_DNA"/>
</dbReference>
<dbReference type="RefSeq" id="WP_367885443.1">
    <property type="nucleotide sequence ID" value="NZ_CP130612.1"/>
</dbReference>
<accession>A0AA49K0R1</accession>
<accession>A0AA49JV46</accession>
<dbReference type="AlphaFoldDB" id="A0AA49K0R1"/>
<evidence type="ECO:0000313" key="3">
    <source>
        <dbReference type="Proteomes" id="UP001229955"/>
    </source>
</evidence>
<keyword evidence="3" id="KW-1185">Reference proteome</keyword>
<evidence type="ECO:0000313" key="1">
    <source>
        <dbReference type="EMBL" id="WKW12564.1"/>
    </source>
</evidence>
<dbReference type="Proteomes" id="UP001229955">
    <property type="component" value="Chromosome"/>
</dbReference>
<gene>
    <name evidence="1" type="ORF">Strain138_001860</name>
    <name evidence="2" type="ORF">Strain318_001859</name>
</gene>
<dbReference type="KEGG" id="pspc:Strain318_001859"/>
<reference evidence="2" key="1">
    <citation type="submission" date="2023-07" db="EMBL/GenBank/DDBJ databases">
        <authorList>
            <person name="Haufschild T."/>
            <person name="Kallscheuer N."/>
            <person name="Hammer J."/>
            <person name="Kohn T."/>
            <person name="Kabuu M."/>
            <person name="Jogler M."/>
            <person name="Wohfarth N."/>
            <person name="Heuer A."/>
            <person name="Rohde M."/>
            <person name="van Teeseling M.C.F."/>
            <person name="Jogler C."/>
        </authorList>
    </citation>
    <scope>NUCLEOTIDE SEQUENCE</scope>
    <source>
        <strain evidence="1">Strain 138</strain>
        <strain evidence="2">Strain 318</strain>
    </source>
</reference>
<sequence>MPTRRISIAGKQWQVYPSGYITQYDADEFGLIFVHGAADEREVRLTRYSPTATRSRETSLAELSDAELERLFALSQPSDTSPEAGYSR</sequence>
<protein>
    <submittedName>
        <fullName evidence="2">Uncharacterized protein</fullName>
    </submittedName>
</protein>
<dbReference type="EMBL" id="CP130613">
    <property type="protein sequence ID" value="WKW15471.1"/>
    <property type="molecule type" value="Genomic_DNA"/>
</dbReference>